<dbReference type="GO" id="GO:0005886">
    <property type="term" value="C:plasma membrane"/>
    <property type="evidence" value="ECO:0007669"/>
    <property type="project" value="UniProtKB-SubCell"/>
</dbReference>
<keyword evidence="6" id="KW-0472">Membrane</keyword>
<dbReference type="RefSeq" id="WP_091572475.1">
    <property type="nucleotide sequence ID" value="NZ_FMZA01000021.1"/>
</dbReference>
<feature type="domain" description="YetF C-terminal" evidence="7">
    <location>
        <begin position="77"/>
        <end position="205"/>
    </location>
</feature>
<evidence type="ECO:0000256" key="4">
    <source>
        <dbReference type="ARBA" id="ARBA00022692"/>
    </source>
</evidence>
<organism evidence="9 10">
    <name type="scientific">Melghirimyces thermohalophilus</name>
    <dbReference type="NCBI Taxonomy" id="1236220"/>
    <lineage>
        <taxon>Bacteria</taxon>
        <taxon>Bacillati</taxon>
        <taxon>Bacillota</taxon>
        <taxon>Bacilli</taxon>
        <taxon>Bacillales</taxon>
        <taxon>Thermoactinomycetaceae</taxon>
        <taxon>Melghirimyces</taxon>
    </lineage>
</organism>
<feature type="domain" description="YetF-like N-terminal transmembrane" evidence="8">
    <location>
        <begin position="3"/>
        <end position="63"/>
    </location>
</feature>
<comment type="similarity">
    <text evidence="2">Belongs to the UPF0702 family.</text>
</comment>
<dbReference type="Proteomes" id="UP000199387">
    <property type="component" value="Unassembled WGS sequence"/>
</dbReference>
<dbReference type="InterPro" id="IPR007353">
    <property type="entry name" value="DUF421"/>
</dbReference>
<keyword evidence="5" id="KW-1133">Transmembrane helix</keyword>
<accession>A0A1G6QI77</accession>
<dbReference type="STRING" id="1236220.SAMN04488112_12157"/>
<dbReference type="Pfam" id="PF20730">
    <property type="entry name" value="YetF_N"/>
    <property type="match status" value="1"/>
</dbReference>
<dbReference type="InterPro" id="IPR023090">
    <property type="entry name" value="UPF0702_alpha/beta_dom_sf"/>
</dbReference>
<dbReference type="EMBL" id="FMZA01000021">
    <property type="protein sequence ID" value="SDC91387.1"/>
    <property type="molecule type" value="Genomic_DNA"/>
</dbReference>
<dbReference type="InterPro" id="IPR048454">
    <property type="entry name" value="YetF_N"/>
</dbReference>
<reference evidence="9 10" key="1">
    <citation type="submission" date="2016-10" db="EMBL/GenBank/DDBJ databases">
        <authorList>
            <person name="de Groot N.N."/>
        </authorList>
    </citation>
    <scope>NUCLEOTIDE SEQUENCE [LARGE SCALE GENOMIC DNA]</scope>
    <source>
        <strain evidence="9 10">DSM 45514</strain>
    </source>
</reference>
<dbReference type="OrthoDB" id="9778331at2"/>
<protein>
    <submittedName>
        <fullName evidence="9">Uncharacterized membrane protein YcaP, DUF421 family</fullName>
    </submittedName>
</protein>
<name>A0A1G6QI77_9BACL</name>
<evidence type="ECO:0000256" key="6">
    <source>
        <dbReference type="ARBA" id="ARBA00023136"/>
    </source>
</evidence>
<dbReference type="Gene3D" id="3.30.240.20">
    <property type="entry name" value="bsu07140 like domains"/>
    <property type="match status" value="2"/>
</dbReference>
<evidence type="ECO:0000256" key="5">
    <source>
        <dbReference type="ARBA" id="ARBA00022989"/>
    </source>
</evidence>
<evidence type="ECO:0000313" key="10">
    <source>
        <dbReference type="Proteomes" id="UP000199387"/>
    </source>
</evidence>
<gene>
    <name evidence="9" type="ORF">SAMN04488112_12157</name>
</gene>
<sequence length="223" mass="24748">MLYILKVALLFTAAITALRLMGKSTMAQVTPHDLMAIVVIAALATNPILETELDRTLLGILVVTGLHIAFAKLTLYRRTNTWILGEPTILIKRGKMIRENLARCEISVSELISTIRSKGYPDLRQVQYAILEPTGDMSILPSPELNPVTVKDLKLPDSRGGIAISLVVDGQIQQGNLKLIGKDEDWLKQTLRQQGYRNLQEILYAAKQKGEERIYVDTGDGNP</sequence>
<keyword evidence="3" id="KW-1003">Cell membrane</keyword>
<evidence type="ECO:0000259" key="8">
    <source>
        <dbReference type="Pfam" id="PF20730"/>
    </source>
</evidence>
<evidence type="ECO:0000256" key="1">
    <source>
        <dbReference type="ARBA" id="ARBA00004651"/>
    </source>
</evidence>
<dbReference type="PANTHER" id="PTHR34582">
    <property type="entry name" value="UPF0702 TRANSMEMBRANE PROTEIN YCAP"/>
    <property type="match status" value="1"/>
</dbReference>
<keyword evidence="10" id="KW-1185">Reference proteome</keyword>
<proteinExistence type="inferred from homology"/>
<evidence type="ECO:0000256" key="2">
    <source>
        <dbReference type="ARBA" id="ARBA00006448"/>
    </source>
</evidence>
<evidence type="ECO:0000256" key="3">
    <source>
        <dbReference type="ARBA" id="ARBA00022475"/>
    </source>
</evidence>
<dbReference type="Pfam" id="PF04239">
    <property type="entry name" value="DUF421"/>
    <property type="match status" value="1"/>
</dbReference>
<dbReference type="PANTHER" id="PTHR34582:SF5">
    <property type="entry name" value="UPF0702 TRANSMEMBRANE PROTEIN YETF"/>
    <property type="match status" value="1"/>
</dbReference>
<evidence type="ECO:0000259" key="7">
    <source>
        <dbReference type="Pfam" id="PF04239"/>
    </source>
</evidence>
<dbReference type="AlphaFoldDB" id="A0A1G6QI77"/>
<comment type="subcellular location">
    <subcellularLocation>
        <location evidence="1">Cell membrane</location>
        <topology evidence="1">Multi-pass membrane protein</topology>
    </subcellularLocation>
</comment>
<keyword evidence="4" id="KW-0812">Transmembrane</keyword>
<evidence type="ECO:0000313" key="9">
    <source>
        <dbReference type="EMBL" id="SDC91387.1"/>
    </source>
</evidence>